<dbReference type="AlphaFoldDB" id="A0A1S4D8K0"/>
<dbReference type="PaxDb" id="4097-A0A1S4D8K0"/>
<organism evidence="3">
    <name type="scientific">Nicotiana tabacum</name>
    <name type="common">Common tobacco</name>
    <dbReference type="NCBI Taxonomy" id="4097"/>
    <lineage>
        <taxon>Eukaryota</taxon>
        <taxon>Viridiplantae</taxon>
        <taxon>Streptophyta</taxon>
        <taxon>Embryophyta</taxon>
        <taxon>Tracheophyta</taxon>
        <taxon>Spermatophyta</taxon>
        <taxon>Magnoliopsida</taxon>
        <taxon>eudicotyledons</taxon>
        <taxon>Gunneridae</taxon>
        <taxon>Pentapetalae</taxon>
        <taxon>asterids</taxon>
        <taxon>lamiids</taxon>
        <taxon>Solanales</taxon>
        <taxon>Solanaceae</taxon>
        <taxon>Nicotianoideae</taxon>
        <taxon>Nicotianeae</taxon>
        <taxon>Nicotiana</taxon>
    </lineage>
</organism>
<evidence type="ECO:0000256" key="2">
    <source>
        <dbReference type="SAM" id="MobiDB-lite"/>
    </source>
</evidence>
<evidence type="ECO:0000256" key="1">
    <source>
        <dbReference type="SAM" id="Coils"/>
    </source>
</evidence>
<feature type="coiled-coil region" evidence="1">
    <location>
        <begin position="152"/>
        <end position="179"/>
    </location>
</feature>
<evidence type="ECO:0000313" key="3">
    <source>
        <dbReference type="RefSeq" id="XP_016509534.1"/>
    </source>
</evidence>
<feature type="region of interest" description="Disordered" evidence="2">
    <location>
        <begin position="1"/>
        <end position="42"/>
    </location>
</feature>
<dbReference type="Pfam" id="PF03004">
    <property type="entry name" value="Transposase_24"/>
    <property type="match status" value="1"/>
</dbReference>
<dbReference type="RefSeq" id="XP_016509534.1">
    <property type="nucleotide sequence ID" value="XM_016654048.1"/>
</dbReference>
<feature type="region of interest" description="Disordered" evidence="2">
    <location>
        <begin position="126"/>
        <end position="149"/>
    </location>
</feature>
<accession>A0A1S4D8K0</accession>
<protein>
    <submittedName>
        <fullName evidence="3">Uncharacterized protein isoform X1</fullName>
    </submittedName>
</protein>
<gene>
    <name evidence="3" type="primary">LOC107826998</name>
</gene>
<feature type="compositionally biased region" description="Low complexity" evidence="2">
    <location>
        <begin position="130"/>
        <end position="145"/>
    </location>
</feature>
<sequence>MQCRSLNFVMKKKSTKAKGVQASEKGGSLQNDGLATTRTPRRRLTYNEVFQETNTMKKEDEKKDCVKLQAKQTYNEYKQNLEEDIQSQSIDDQDGPSNPSDNVDISLKVVGGVHKERAYGVGSECSFNRQSPGSPVASYSSQSSVNQGELEATRRKLQAMRKQEEMDSLQRELKEVTEMFEADFLELDRLQKLMHKFMHSRRSDPVSDTD</sequence>
<dbReference type="InterPro" id="IPR004252">
    <property type="entry name" value="Probable_transposase_24"/>
</dbReference>
<dbReference type="KEGG" id="nta:107826998"/>
<reference evidence="3" key="1">
    <citation type="submission" date="2025-08" db="UniProtKB">
        <authorList>
            <consortium name="RefSeq"/>
        </authorList>
    </citation>
    <scope>IDENTIFICATION</scope>
</reference>
<proteinExistence type="predicted"/>
<keyword evidence="1" id="KW-0175">Coiled coil</keyword>
<name>A0A1S4D8K0_TOBAC</name>